<sequence>MGILYWIYSSQDNQWYWFASKQFDIAGLVYVFYFYIVWVVFQAIAGITKKSTINLTTKPTEDTQFLMGTVCTIKVNNKNKSAALDDGLARIKKLADEITINQKGSEVDKIIAEAGQSFR</sequence>
<dbReference type="Proteomes" id="UP001346800">
    <property type="component" value="Unassembled WGS sequence"/>
</dbReference>
<comment type="caution">
    <text evidence="2">The sequence shown here is derived from an EMBL/GenBank/DDBJ whole genome shotgun (WGS) entry which is preliminary data.</text>
</comment>
<reference evidence="4 5" key="2">
    <citation type="journal article" date="2024" name="Int. J. Syst. Evol. Microbiol.">
        <title>Proposal of Lactobacillus amylovorus subsp. animalis subsp. nov. and an emended description of Lactobacillus amylovorus.</title>
        <authorList>
            <person name="Yamane K."/>
            <person name="Tanizawa Y."/>
            <person name="Kobayashi H."/>
            <person name="Kamizono T."/>
            <person name="Kojima Y."/>
            <person name="Takagi H."/>
            <person name="Tohno M."/>
        </authorList>
    </citation>
    <scope>NUCLEOTIDE SEQUENCE [LARGE SCALE GENOMIC DNA]</scope>
    <source>
        <strain evidence="3 4">BF125</strain>
        <strain evidence="2 5">BF186</strain>
    </source>
</reference>
<reference evidence="2" key="1">
    <citation type="submission" date="2023-06" db="EMBL/GenBank/DDBJ databases">
        <authorList>
            <person name="Tohno M."/>
            <person name="Tanizawa Y."/>
        </authorList>
    </citation>
    <scope>NUCLEOTIDE SEQUENCE</scope>
    <source>
        <strain evidence="3">BF125</strain>
        <strain evidence="2">BF186</strain>
    </source>
</reference>
<organism evidence="2 5">
    <name type="scientific">Lactobacillus amylovorus subsp. animalium</name>
    <dbReference type="NCBI Taxonomy" id="3378536"/>
    <lineage>
        <taxon>Bacteria</taxon>
        <taxon>Bacillati</taxon>
        <taxon>Bacillota</taxon>
        <taxon>Bacilli</taxon>
        <taxon>Lactobacillales</taxon>
        <taxon>Lactobacillaceae</taxon>
        <taxon>Lactobacillus</taxon>
    </lineage>
</organism>
<keyword evidence="1" id="KW-1133">Transmembrane helix</keyword>
<proteinExistence type="predicted"/>
<dbReference type="AlphaFoldDB" id="A0ABD0C4A2"/>
<evidence type="ECO:0000313" key="5">
    <source>
        <dbReference type="Proteomes" id="UP001346800"/>
    </source>
</evidence>
<evidence type="ECO:0000313" key="3">
    <source>
        <dbReference type="EMBL" id="GMM16008.1"/>
    </source>
</evidence>
<keyword evidence="1" id="KW-0472">Membrane</keyword>
<keyword evidence="1" id="KW-0812">Transmembrane</keyword>
<gene>
    <name evidence="3" type="ORF">LABF125_11420</name>
    <name evidence="2" type="ORF">LABF186_12270</name>
</gene>
<evidence type="ECO:0000313" key="4">
    <source>
        <dbReference type="Proteomes" id="UP001332503"/>
    </source>
</evidence>
<evidence type="ECO:0000256" key="1">
    <source>
        <dbReference type="SAM" id="Phobius"/>
    </source>
</evidence>
<protein>
    <submittedName>
        <fullName evidence="2">Uncharacterized protein</fullName>
    </submittedName>
</protein>
<dbReference type="Proteomes" id="UP001332503">
    <property type="component" value="Unassembled WGS sequence"/>
</dbReference>
<feature type="transmembrane region" description="Helical" evidence="1">
    <location>
        <begin position="25"/>
        <end position="48"/>
    </location>
</feature>
<name>A0ABD0C4A2_LACAM</name>
<evidence type="ECO:0000313" key="2">
    <source>
        <dbReference type="EMBL" id="GMM14112.1"/>
    </source>
</evidence>
<dbReference type="EMBL" id="BTFR01000021">
    <property type="protein sequence ID" value="GMM16008.1"/>
    <property type="molecule type" value="Genomic_DNA"/>
</dbReference>
<dbReference type="EMBL" id="BTFQ01000043">
    <property type="protein sequence ID" value="GMM14112.1"/>
    <property type="molecule type" value="Genomic_DNA"/>
</dbReference>
<accession>A0ABD0C4A2</accession>
<keyword evidence="4" id="KW-1185">Reference proteome</keyword>